<evidence type="ECO:0000313" key="2">
    <source>
        <dbReference type="Proteomes" id="UP001219525"/>
    </source>
</evidence>
<keyword evidence="2" id="KW-1185">Reference proteome</keyword>
<name>A0AAD6Y6U8_9AGAR</name>
<sequence length="101" mass="10797">MSAKAVYGCPPGSRSVLDDAIKSKCWGPPLCVIIYLATTRFDLPMSSGQGQGLVSILTLSAGPGKLPIRHGLESLNVMINVCDSNDIRHGVEEHVHTPKNK</sequence>
<dbReference type="AlphaFoldDB" id="A0AAD6Y6U8"/>
<evidence type="ECO:0000313" key="1">
    <source>
        <dbReference type="EMBL" id="KAJ7202514.1"/>
    </source>
</evidence>
<reference evidence="1" key="1">
    <citation type="submission" date="2023-03" db="EMBL/GenBank/DDBJ databases">
        <title>Massive genome expansion in bonnet fungi (Mycena s.s.) driven by repeated elements and novel gene families across ecological guilds.</title>
        <authorList>
            <consortium name="Lawrence Berkeley National Laboratory"/>
            <person name="Harder C.B."/>
            <person name="Miyauchi S."/>
            <person name="Viragh M."/>
            <person name="Kuo A."/>
            <person name="Thoen E."/>
            <person name="Andreopoulos B."/>
            <person name="Lu D."/>
            <person name="Skrede I."/>
            <person name="Drula E."/>
            <person name="Henrissat B."/>
            <person name="Morin E."/>
            <person name="Kohler A."/>
            <person name="Barry K."/>
            <person name="LaButti K."/>
            <person name="Morin E."/>
            <person name="Salamov A."/>
            <person name="Lipzen A."/>
            <person name="Mereny Z."/>
            <person name="Hegedus B."/>
            <person name="Baldrian P."/>
            <person name="Stursova M."/>
            <person name="Weitz H."/>
            <person name="Taylor A."/>
            <person name="Grigoriev I.V."/>
            <person name="Nagy L.G."/>
            <person name="Martin F."/>
            <person name="Kauserud H."/>
        </authorList>
    </citation>
    <scope>NUCLEOTIDE SEQUENCE</scope>
    <source>
        <strain evidence="1">9144</strain>
    </source>
</reference>
<comment type="caution">
    <text evidence="1">The sequence shown here is derived from an EMBL/GenBank/DDBJ whole genome shotgun (WGS) entry which is preliminary data.</text>
</comment>
<proteinExistence type="predicted"/>
<dbReference type="EMBL" id="JARJCW010000054">
    <property type="protein sequence ID" value="KAJ7202514.1"/>
    <property type="molecule type" value="Genomic_DNA"/>
</dbReference>
<organism evidence="1 2">
    <name type="scientific">Mycena pura</name>
    <dbReference type="NCBI Taxonomy" id="153505"/>
    <lineage>
        <taxon>Eukaryota</taxon>
        <taxon>Fungi</taxon>
        <taxon>Dikarya</taxon>
        <taxon>Basidiomycota</taxon>
        <taxon>Agaricomycotina</taxon>
        <taxon>Agaricomycetes</taxon>
        <taxon>Agaricomycetidae</taxon>
        <taxon>Agaricales</taxon>
        <taxon>Marasmiineae</taxon>
        <taxon>Mycenaceae</taxon>
        <taxon>Mycena</taxon>
    </lineage>
</organism>
<dbReference type="Proteomes" id="UP001219525">
    <property type="component" value="Unassembled WGS sequence"/>
</dbReference>
<gene>
    <name evidence="1" type="ORF">GGX14DRAFT_399294</name>
</gene>
<protein>
    <submittedName>
        <fullName evidence="1">Uncharacterized protein</fullName>
    </submittedName>
</protein>
<accession>A0AAD6Y6U8</accession>